<feature type="domain" description="MADF" evidence="2">
    <location>
        <begin position="53"/>
        <end position="151"/>
    </location>
</feature>
<dbReference type="RefSeq" id="XP_024880844.1">
    <property type="nucleotide sequence ID" value="XM_025025076.1"/>
</dbReference>
<dbReference type="AlphaFoldDB" id="A0A6J1QGA2"/>
<dbReference type="OrthoDB" id="10262320at2759"/>
<dbReference type="PROSITE" id="PS51029">
    <property type="entry name" value="MADF"/>
    <property type="match status" value="1"/>
</dbReference>
<protein>
    <submittedName>
        <fullName evidence="4 5">Uncharacterized protein LOC112460416 isoform X1</fullName>
    </submittedName>
</protein>
<dbReference type="RefSeq" id="XP_024880843.1">
    <property type="nucleotide sequence ID" value="XM_025025075.1"/>
</dbReference>
<gene>
    <name evidence="4 5 6" type="primary">LOC112460416</name>
</gene>
<evidence type="ECO:0000313" key="3">
    <source>
        <dbReference type="Proteomes" id="UP000504618"/>
    </source>
</evidence>
<keyword evidence="3" id="KW-1185">Reference proteome</keyword>
<dbReference type="GO" id="GO:0005667">
    <property type="term" value="C:transcription regulator complex"/>
    <property type="evidence" value="ECO:0007669"/>
    <property type="project" value="TreeGrafter"/>
</dbReference>
<sequence length="279" mass="32397">MANFLVMKFLTSRVHILFVERNNCVPSIMESTRQNIDTGNDNSAVTIASIEEMLIAAVQERSPLWNYKDFSASQRTKAIKDKLWQEIEDLLNTNKEKKQYTIAALKSKWKNLYDTYRTYLMKEKGKSGQAAKKSKPWRFMEQMSFLKDTFDLGIKNTVSNLTLPTPTPEDTSFNDDLHSELGNLSNFSEDNELNKGNKKRKADDPIERIAKALNEPIPPPQILQQPLLPMPEIKEKDEICTFCLTMDRKLRKLPLKKVNIAMFKMYELLFKIENEDNFM</sequence>
<dbReference type="GeneID" id="112460416"/>
<dbReference type="InterPro" id="IPR039353">
    <property type="entry name" value="TF_Adf1"/>
</dbReference>
<organism evidence="3 5">
    <name type="scientific">Temnothorax curvispinosus</name>
    <dbReference type="NCBI Taxonomy" id="300111"/>
    <lineage>
        <taxon>Eukaryota</taxon>
        <taxon>Metazoa</taxon>
        <taxon>Ecdysozoa</taxon>
        <taxon>Arthropoda</taxon>
        <taxon>Hexapoda</taxon>
        <taxon>Insecta</taxon>
        <taxon>Pterygota</taxon>
        <taxon>Neoptera</taxon>
        <taxon>Endopterygota</taxon>
        <taxon>Hymenoptera</taxon>
        <taxon>Apocrita</taxon>
        <taxon>Aculeata</taxon>
        <taxon>Formicoidea</taxon>
        <taxon>Formicidae</taxon>
        <taxon>Myrmicinae</taxon>
        <taxon>Temnothorax</taxon>
    </lineage>
</organism>
<dbReference type="Proteomes" id="UP000504618">
    <property type="component" value="Unplaced"/>
</dbReference>
<evidence type="ECO:0000259" key="2">
    <source>
        <dbReference type="PROSITE" id="PS51029"/>
    </source>
</evidence>
<feature type="region of interest" description="Disordered" evidence="1">
    <location>
        <begin position="184"/>
        <end position="203"/>
    </location>
</feature>
<evidence type="ECO:0000313" key="5">
    <source>
        <dbReference type="RefSeq" id="XP_024880843.1"/>
    </source>
</evidence>
<dbReference type="InterPro" id="IPR006578">
    <property type="entry name" value="MADF-dom"/>
</dbReference>
<reference evidence="4 5" key="1">
    <citation type="submission" date="2025-04" db="UniProtKB">
        <authorList>
            <consortium name="RefSeq"/>
        </authorList>
    </citation>
    <scope>IDENTIFICATION</scope>
    <source>
        <tissue evidence="4 5">Whole body</tissue>
    </source>
</reference>
<dbReference type="SMART" id="SM00595">
    <property type="entry name" value="MADF"/>
    <property type="match status" value="1"/>
</dbReference>
<dbReference type="PANTHER" id="PTHR12243">
    <property type="entry name" value="MADF DOMAIN TRANSCRIPTION FACTOR"/>
    <property type="match status" value="1"/>
</dbReference>
<name>A0A6J1QGA2_9HYME</name>
<dbReference type="GO" id="GO:0006357">
    <property type="term" value="P:regulation of transcription by RNA polymerase II"/>
    <property type="evidence" value="ECO:0007669"/>
    <property type="project" value="TreeGrafter"/>
</dbReference>
<evidence type="ECO:0000313" key="4">
    <source>
        <dbReference type="RefSeq" id="XP_024880842.1"/>
    </source>
</evidence>
<dbReference type="GO" id="GO:0005634">
    <property type="term" value="C:nucleus"/>
    <property type="evidence" value="ECO:0007669"/>
    <property type="project" value="TreeGrafter"/>
</dbReference>
<proteinExistence type="predicted"/>
<dbReference type="Pfam" id="PF10545">
    <property type="entry name" value="MADF_DNA_bdg"/>
    <property type="match status" value="1"/>
</dbReference>
<evidence type="ECO:0000313" key="6">
    <source>
        <dbReference type="RefSeq" id="XP_024880844.1"/>
    </source>
</evidence>
<dbReference type="RefSeq" id="XP_024880842.1">
    <property type="nucleotide sequence ID" value="XM_025025074.1"/>
</dbReference>
<accession>A0A6J1QGA2</accession>
<evidence type="ECO:0000256" key="1">
    <source>
        <dbReference type="SAM" id="MobiDB-lite"/>
    </source>
</evidence>
<dbReference type="PANTHER" id="PTHR12243:SF67">
    <property type="entry name" value="COREPRESSOR OF PANGOLIN, ISOFORM A-RELATED"/>
    <property type="match status" value="1"/>
</dbReference>